<organism evidence="1 2">
    <name type="scientific">Mya arenaria</name>
    <name type="common">Soft-shell clam</name>
    <dbReference type="NCBI Taxonomy" id="6604"/>
    <lineage>
        <taxon>Eukaryota</taxon>
        <taxon>Metazoa</taxon>
        <taxon>Spiralia</taxon>
        <taxon>Lophotrochozoa</taxon>
        <taxon>Mollusca</taxon>
        <taxon>Bivalvia</taxon>
        <taxon>Autobranchia</taxon>
        <taxon>Heteroconchia</taxon>
        <taxon>Euheterodonta</taxon>
        <taxon>Imparidentia</taxon>
        <taxon>Neoheterodontei</taxon>
        <taxon>Myida</taxon>
        <taxon>Myoidea</taxon>
        <taxon>Myidae</taxon>
        <taxon>Mya</taxon>
    </lineage>
</organism>
<protein>
    <submittedName>
        <fullName evidence="1">Uncharacterized protein</fullName>
    </submittedName>
</protein>
<evidence type="ECO:0000313" key="2">
    <source>
        <dbReference type="Proteomes" id="UP001164746"/>
    </source>
</evidence>
<dbReference type="PANTHER" id="PTHR47018:SF1">
    <property type="entry name" value="TESMIN_TSO1-LIKE CXC DOMAIN-CONTAINING PROTEIN"/>
    <property type="match status" value="1"/>
</dbReference>
<evidence type="ECO:0000313" key="1">
    <source>
        <dbReference type="EMBL" id="WAR14007.1"/>
    </source>
</evidence>
<name>A0ABY7EYR3_MYAAR</name>
<dbReference type="Proteomes" id="UP001164746">
    <property type="component" value="Chromosome 9"/>
</dbReference>
<proteinExistence type="predicted"/>
<sequence>MTQIVPAQAHNENYWPLSPMFDSDTTISYSSSTMQYKRQNSKINVYVTMEEQHTQVVPSVVPTVVSGLFDNSESDENTDYLTSDNYTIVKKTVSYLNPGQIPVMAADQPLFALAKQIQWTWPNDFDEEMFVVMFGGLHIELAALKTIGDLLQDSGWSSVLTQANIATPGTADSFLKATNISRTRHAHQVTSAALYVLMKQQYDEYVEATKDEIGPEMSLEMWVDVRQNESPISTMQYKRQNSKINVYVTMEDNKHAQIVPSVVPTVVSCLFDNYDGFIDYSTKPRSS</sequence>
<reference evidence="1" key="1">
    <citation type="submission" date="2022-11" db="EMBL/GenBank/DDBJ databases">
        <title>Centuries of genome instability and evolution in soft-shell clam transmissible cancer (bioRxiv).</title>
        <authorList>
            <person name="Hart S.F.M."/>
            <person name="Yonemitsu M.A."/>
            <person name="Giersch R.M."/>
            <person name="Beal B.F."/>
            <person name="Arriagada G."/>
            <person name="Davis B.W."/>
            <person name="Ostrander E.A."/>
            <person name="Goff S.P."/>
            <person name="Metzger M.J."/>
        </authorList>
    </citation>
    <scope>NUCLEOTIDE SEQUENCE</scope>
    <source>
        <strain evidence="1">MELC-2E11</strain>
        <tissue evidence="1">Siphon/mantle</tissue>
    </source>
</reference>
<dbReference type="PANTHER" id="PTHR47018">
    <property type="entry name" value="CXC DOMAIN-CONTAINING PROTEIN-RELATED"/>
    <property type="match status" value="1"/>
</dbReference>
<accession>A0ABY7EYR3</accession>
<gene>
    <name evidence="1" type="ORF">MAR_004112</name>
</gene>
<dbReference type="EMBL" id="CP111020">
    <property type="protein sequence ID" value="WAR14007.1"/>
    <property type="molecule type" value="Genomic_DNA"/>
</dbReference>
<keyword evidence="2" id="KW-1185">Reference proteome</keyword>